<evidence type="ECO:0000313" key="9">
    <source>
        <dbReference type="Proteomes" id="UP000265100"/>
    </source>
</evidence>
<dbReference type="PROSITE" id="PS50240">
    <property type="entry name" value="TRYPSIN_DOM"/>
    <property type="match status" value="1"/>
</dbReference>
<dbReference type="GeneTree" id="ENSGT00910000144271"/>
<reference evidence="8" key="1">
    <citation type="submission" date="2018-05" db="EMBL/GenBank/DDBJ databases">
        <authorList>
            <person name="Datahose"/>
        </authorList>
    </citation>
    <scope>NUCLEOTIDE SEQUENCE</scope>
</reference>
<evidence type="ECO:0000256" key="3">
    <source>
        <dbReference type="ARBA" id="ARBA00022801"/>
    </source>
</evidence>
<comment type="similarity">
    <text evidence="1">Belongs to the peptidase S1 family. Snake venom subfamily.</text>
</comment>
<keyword evidence="4" id="KW-0720">Serine protease</keyword>
<keyword evidence="2" id="KW-0645">Protease</keyword>
<evidence type="ECO:0000259" key="7">
    <source>
        <dbReference type="PROSITE" id="PS50240"/>
    </source>
</evidence>
<feature type="signal peptide" evidence="6">
    <location>
        <begin position="1"/>
        <end position="22"/>
    </location>
</feature>
<evidence type="ECO:0000256" key="6">
    <source>
        <dbReference type="SAM" id="SignalP"/>
    </source>
</evidence>
<dbReference type="SUPFAM" id="SSF50494">
    <property type="entry name" value="Trypsin-like serine proteases"/>
    <property type="match status" value="1"/>
</dbReference>
<reference evidence="8" key="3">
    <citation type="submission" date="2025-09" db="UniProtKB">
        <authorList>
            <consortium name="Ensembl"/>
        </authorList>
    </citation>
    <scope>IDENTIFICATION</scope>
</reference>
<reference evidence="8" key="2">
    <citation type="submission" date="2025-08" db="UniProtKB">
        <authorList>
            <consortium name="Ensembl"/>
        </authorList>
    </citation>
    <scope>IDENTIFICATION</scope>
</reference>
<dbReference type="InterPro" id="IPR009003">
    <property type="entry name" value="Peptidase_S1_PA"/>
</dbReference>
<dbReference type="OMA" id="NGICNYP"/>
<keyword evidence="6" id="KW-0732">Signal</keyword>
<dbReference type="PANTHER" id="PTHR24271">
    <property type="entry name" value="KALLIKREIN-RELATED"/>
    <property type="match status" value="1"/>
</dbReference>
<keyword evidence="9" id="KW-1185">Reference proteome</keyword>
<dbReference type="Bgee" id="ENSACLG00000021704">
    <property type="expression patterns" value="Expressed in spleen and 1 other cell type or tissue"/>
</dbReference>
<dbReference type="OrthoDB" id="8440449at2759"/>
<evidence type="ECO:0000256" key="1">
    <source>
        <dbReference type="ARBA" id="ARBA00009228"/>
    </source>
</evidence>
<dbReference type="Proteomes" id="UP000265100">
    <property type="component" value="Chromosome 23"/>
</dbReference>
<proteinExistence type="inferred from homology"/>
<protein>
    <recommendedName>
        <fullName evidence="7">Peptidase S1 domain-containing protein</fullName>
    </recommendedName>
</protein>
<name>A0A3P8QSA0_ASTCA</name>
<dbReference type="PRINTS" id="PR00722">
    <property type="entry name" value="CHYMOTRYPSIN"/>
</dbReference>
<dbReference type="InterPro" id="IPR043504">
    <property type="entry name" value="Peptidase_S1_PA_chymotrypsin"/>
</dbReference>
<dbReference type="Pfam" id="PF00089">
    <property type="entry name" value="Trypsin"/>
    <property type="match status" value="1"/>
</dbReference>
<feature type="domain" description="Peptidase S1" evidence="7">
    <location>
        <begin position="25"/>
        <end position="249"/>
    </location>
</feature>
<keyword evidence="5" id="KW-1015">Disulfide bond</keyword>
<dbReference type="PROSITE" id="PS00134">
    <property type="entry name" value="TRYPSIN_HIS"/>
    <property type="match status" value="1"/>
</dbReference>
<dbReference type="InterPro" id="IPR001314">
    <property type="entry name" value="Peptidase_S1A"/>
</dbReference>
<evidence type="ECO:0000256" key="2">
    <source>
        <dbReference type="ARBA" id="ARBA00022670"/>
    </source>
</evidence>
<dbReference type="InterPro" id="IPR018114">
    <property type="entry name" value="TRYPSIN_HIS"/>
</dbReference>
<dbReference type="STRING" id="8154.ENSACLP00000031991"/>
<feature type="chain" id="PRO_5018234119" description="Peptidase S1 domain-containing protein" evidence="6">
    <location>
        <begin position="23"/>
        <end position="255"/>
    </location>
</feature>
<dbReference type="AlphaFoldDB" id="A0A3P8QSA0"/>
<dbReference type="RefSeq" id="XP_026015036.1">
    <property type="nucleotide sequence ID" value="XM_026159251.1"/>
</dbReference>
<keyword evidence="3" id="KW-0378">Hydrolase</keyword>
<dbReference type="FunFam" id="2.40.10.10:FF:000010">
    <property type="entry name" value="Kallikrein related peptidase 11"/>
    <property type="match status" value="1"/>
</dbReference>
<dbReference type="Ensembl" id="ENSACLT00000032746.2">
    <property type="protein sequence ID" value="ENSACLP00000031991.1"/>
    <property type="gene ID" value="ENSACLG00000021704.2"/>
</dbReference>
<evidence type="ECO:0000313" key="8">
    <source>
        <dbReference type="Ensembl" id="ENSACLP00000031991.1"/>
    </source>
</evidence>
<accession>A0A3P8QSA0</accession>
<organism evidence="8 9">
    <name type="scientific">Astatotilapia calliptera</name>
    <name type="common">Eastern happy</name>
    <name type="synonym">Chromis callipterus</name>
    <dbReference type="NCBI Taxonomy" id="8154"/>
    <lineage>
        <taxon>Eukaryota</taxon>
        <taxon>Metazoa</taxon>
        <taxon>Chordata</taxon>
        <taxon>Craniata</taxon>
        <taxon>Vertebrata</taxon>
        <taxon>Euteleostomi</taxon>
        <taxon>Actinopterygii</taxon>
        <taxon>Neopterygii</taxon>
        <taxon>Teleostei</taxon>
        <taxon>Neoteleostei</taxon>
        <taxon>Acanthomorphata</taxon>
        <taxon>Ovalentaria</taxon>
        <taxon>Cichlomorphae</taxon>
        <taxon>Cichliformes</taxon>
        <taxon>Cichlidae</taxon>
        <taxon>African cichlids</taxon>
        <taxon>Pseudocrenilabrinae</taxon>
        <taxon>Haplochromini</taxon>
        <taxon>Astatotilapia</taxon>
    </lineage>
</organism>
<evidence type="ECO:0000256" key="4">
    <source>
        <dbReference type="ARBA" id="ARBA00022825"/>
    </source>
</evidence>
<dbReference type="InterPro" id="IPR001254">
    <property type="entry name" value="Trypsin_dom"/>
</dbReference>
<dbReference type="GO" id="GO:0006508">
    <property type="term" value="P:proteolysis"/>
    <property type="evidence" value="ECO:0007669"/>
    <property type="project" value="UniProtKB-KW"/>
</dbReference>
<dbReference type="CDD" id="cd00190">
    <property type="entry name" value="Tryp_SPc"/>
    <property type="match status" value="1"/>
</dbReference>
<evidence type="ECO:0000256" key="5">
    <source>
        <dbReference type="ARBA" id="ARBA00023157"/>
    </source>
</evidence>
<dbReference type="GO" id="GO:0004252">
    <property type="term" value="F:serine-type endopeptidase activity"/>
    <property type="evidence" value="ECO:0007669"/>
    <property type="project" value="InterPro"/>
</dbReference>
<sequence>MLSLQKILLLHVLACLGRLAHGSDIIDGEKAPENSMHYMASVQNNMGQHVCGGFLITEDFVVSAAHCDKYNPTYVVLGNHNLKNGNHQKIRIEKKIIHENYKSVGLGDDIMLIKLSKKAHLGHMVRTIQLPPEEIHLRENQVCQVAGWGKTKTDDNKPADELMVVDVSVIDKQICKDQWGNLPANVVCAGGYGTPKGFCQGDSGGPLVCQGLAVGIVSYNHNGICNYPEEPNVYTDITKYVQWINKTVTGRNSLV</sequence>
<dbReference type="PANTHER" id="PTHR24271:SF87">
    <property type="entry name" value="ARGININE ESTERASE-LIKE-RELATED"/>
    <property type="match status" value="1"/>
</dbReference>
<dbReference type="GeneID" id="113016423"/>
<dbReference type="SMART" id="SM00020">
    <property type="entry name" value="Tryp_SPc"/>
    <property type="match status" value="1"/>
</dbReference>
<dbReference type="Gene3D" id="2.40.10.10">
    <property type="entry name" value="Trypsin-like serine proteases"/>
    <property type="match status" value="1"/>
</dbReference>